<evidence type="ECO:0000259" key="8">
    <source>
        <dbReference type="PROSITE" id="PS50156"/>
    </source>
</evidence>
<gene>
    <name evidence="9" type="ORF">EI42_01848</name>
</gene>
<name>A0A326U988_THEHA</name>
<reference evidence="9 10" key="1">
    <citation type="submission" date="2018-06" db="EMBL/GenBank/DDBJ databases">
        <title>Genomic Encyclopedia of Archaeal and Bacterial Type Strains, Phase II (KMG-II): from individual species to whole genera.</title>
        <authorList>
            <person name="Goeker M."/>
        </authorList>
    </citation>
    <scope>NUCLEOTIDE SEQUENCE [LARGE SCALE GENOMIC DNA]</scope>
    <source>
        <strain evidence="9 10">ATCC BAA-1881</strain>
    </source>
</reference>
<accession>A0A326U988</accession>
<dbReference type="InterPro" id="IPR000731">
    <property type="entry name" value="SSD"/>
</dbReference>
<dbReference type="PANTHER" id="PTHR33406:SF6">
    <property type="entry name" value="MEMBRANE PROTEIN YDGH-RELATED"/>
    <property type="match status" value="1"/>
</dbReference>
<feature type="transmembrane region" description="Helical" evidence="7">
    <location>
        <begin position="631"/>
        <end position="655"/>
    </location>
</feature>
<comment type="subcellular location">
    <subcellularLocation>
        <location evidence="1">Cell membrane</location>
        <topology evidence="1">Multi-pass membrane protein</topology>
    </subcellularLocation>
</comment>
<protein>
    <submittedName>
        <fullName evidence="9">RND superfamily putative drug exporter</fullName>
    </submittedName>
</protein>
<dbReference type="SUPFAM" id="SSF82866">
    <property type="entry name" value="Multidrug efflux transporter AcrB transmembrane domain"/>
    <property type="match status" value="2"/>
</dbReference>
<dbReference type="Proteomes" id="UP000248806">
    <property type="component" value="Unassembled WGS sequence"/>
</dbReference>
<comment type="similarity">
    <text evidence="2">Belongs to the resistance-nodulation-cell division (RND) (TC 2.A.6) family. MmpL subfamily.</text>
</comment>
<feature type="transmembrane region" description="Helical" evidence="7">
    <location>
        <begin position="704"/>
        <end position="726"/>
    </location>
</feature>
<feature type="transmembrane region" description="Helical" evidence="7">
    <location>
        <begin position="213"/>
        <end position="235"/>
    </location>
</feature>
<dbReference type="InterPro" id="IPR004869">
    <property type="entry name" value="MMPL_dom"/>
</dbReference>
<dbReference type="RefSeq" id="WP_111321092.1">
    <property type="nucleotide sequence ID" value="NZ_BIFX01000002.1"/>
</dbReference>
<evidence type="ECO:0000256" key="3">
    <source>
        <dbReference type="ARBA" id="ARBA00022475"/>
    </source>
</evidence>
<dbReference type="Gene3D" id="1.20.1640.10">
    <property type="entry name" value="Multidrug efflux transporter AcrB transmembrane domain"/>
    <property type="match status" value="2"/>
</dbReference>
<feature type="transmembrane region" description="Helical" evidence="7">
    <location>
        <begin position="293"/>
        <end position="316"/>
    </location>
</feature>
<evidence type="ECO:0000313" key="9">
    <source>
        <dbReference type="EMBL" id="PZW32756.1"/>
    </source>
</evidence>
<keyword evidence="6 7" id="KW-0472">Membrane</keyword>
<evidence type="ECO:0000256" key="7">
    <source>
        <dbReference type="SAM" id="Phobius"/>
    </source>
</evidence>
<feature type="transmembrane region" description="Helical" evidence="7">
    <location>
        <begin position="20"/>
        <end position="40"/>
    </location>
</feature>
<proteinExistence type="inferred from homology"/>
<dbReference type="InterPro" id="IPR050545">
    <property type="entry name" value="Mycobact_MmpL"/>
</dbReference>
<feature type="transmembrane region" description="Helical" evidence="7">
    <location>
        <begin position="738"/>
        <end position="764"/>
    </location>
</feature>
<dbReference type="PANTHER" id="PTHR33406">
    <property type="entry name" value="MEMBRANE PROTEIN MJ1562-RELATED"/>
    <property type="match status" value="1"/>
</dbReference>
<comment type="caution">
    <text evidence="9">The sequence shown here is derived from an EMBL/GenBank/DDBJ whole genome shotgun (WGS) entry which is preliminary data.</text>
</comment>
<organism evidence="9 10">
    <name type="scientific">Thermosporothrix hazakensis</name>
    <dbReference type="NCBI Taxonomy" id="644383"/>
    <lineage>
        <taxon>Bacteria</taxon>
        <taxon>Bacillati</taxon>
        <taxon>Chloroflexota</taxon>
        <taxon>Ktedonobacteria</taxon>
        <taxon>Ktedonobacterales</taxon>
        <taxon>Thermosporotrichaceae</taxon>
        <taxon>Thermosporothrix</taxon>
    </lineage>
</organism>
<evidence type="ECO:0000256" key="2">
    <source>
        <dbReference type="ARBA" id="ARBA00010157"/>
    </source>
</evidence>
<keyword evidence="5 7" id="KW-1133">Transmembrane helix</keyword>
<dbReference type="GO" id="GO:0005886">
    <property type="term" value="C:plasma membrane"/>
    <property type="evidence" value="ECO:0007669"/>
    <property type="project" value="UniProtKB-SubCell"/>
</dbReference>
<keyword evidence="3" id="KW-1003">Cell membrane</keyword>
<feature type="domain" description="SSD" evidence="8">
    <location>
        <begin position="634"/>
        <end position="762"/>
    </location>
</feature>
<feature type="transmembrane region" description="Helical" evidence="7">
    <location>
        <begin position="189"/>
        <end position="207"/>
    </location>
</feature>
<dbReference type="AlphaFoldDB" id="A0A326U988"/>
<dbReference type="Pfam" id="PF03176">
    <property type="entry name" value="MMPL"/>
    <property type="match status" value="2"/>
</dbReference>
<dbReference type="PROSITE" id="PS50156">
    <property type="entry name" value="SSD"/>
    <property type="match status" value="1"/>
</dbReference>
<dbReference type="EMBL" id="QKUF01000004">
    <property type="protein sequence ID" value="PZW32756.1"/>
    <property type="molecule type" value="Genomic_DNA"/>
</dbReference>
<evidence type="ECO:0000256" key="6">
    <source>
        <dbReference type="ARBA" id="ARBA00023136"/>
    </source>
</evidence>
<feature type="transmembrane region" description="Helical" evidence="7">
    <location>
        <begin position="606"/>
        <end position="624"/>
    </location>
</feature>
<feature type="transmembrane region" description="Helical" evidence="7">
    <location>
        <begin position="661"/>
        <end position="683"/>
    </location>
</feature>
<dbReference type="OrthoDB" id="9782006at2"/>
<sequence>MWNPLHWLTDASAGRRGRWIVIVLWLVLAGVLGGLAPKLANLYDSSITSSIGDQESVRAQELLKQAFPGQRGIPALIVFHDPARLSQDDYNTAKKVNDWFVSGDRPKQVKSVVSIYTVPQAKSQLVSPDETTMNMIVLLDNESGVKVSELIKQIRAYTGQFDRDSLKVKVTGPAGIAGDMSIVFGHADFALTIATIGIVLLFLIVIYRSPLLVLLPLIGVGIAQVVVNGLLGFGVQAHLFSISQDATSIVTVLLFGAGTDYTIFIVSRYREELQLEADHVRALQKTLRAVGEAILSSAGTVIVAVLTLLLTLLGLYHVLGAALAIALFVMALVGLTLVPALLSLFGRAAFWPFRVSVQVGANTKKARPGLWERVASLVTRRPALSALCSAFLLVILALGNLGIPQVFNTLTGFRSATDSNEGYKLLSSHFPPGTLAPFSVLIHLKDQQNAYEHLDAIDAITEAITQVDNVAQVTGPTRPDGKKPAMTSAQIQQSIAQLPQELRQALRSGDSETIRKAMRTTDPRSIGLYGATISSISNDNRVVRLQVTLKSDPYSDKALDTISPVRDAAKVAAARNGIQELVDSIMLTGVTPQQADTRTVNTHDQLLIIPLVLVLIALVLGLLLRSIVAPLYLLATVTLNYLAALGISAFIFTRIGGDEGISYALPLYTFIFLVALGADYTIFLMSRVREESSTHGLAKGLPIALSHTGGVITSAGLILASTFLVLSSMPVRELYQLGITVAIGILLDTFVVRGFLVPGIVLLLRGANWWPGKLPQPKEANEQHD</sequence>
<evidence type="ECO:0000256" key="1">
    <source>
        <dbReference type="ARBA" id="ARBA00004651"/>
    </source>
</evidence>
<evidence type="ECO:0000256" key="5">
    <source>
        <dbReference type="ARBA" id="ARBA00022989"/>
    </source>
</evidence>
<evidence type="ECO:0000313" key="10">
    <source>
        <dbReference type="Proteomes" id="UP000248806"/>
    </source>
</evidence>
<feature type="transmembrane region" description="Helical" evidence="7">
    <location>
        <begin position="383"/>
        <end position="403"/>
    </location>
</feature>
<keyword evidence="10" id="KW-1185">Reference proteome</keyword>
<feature type="transmembrane region" description="Helical" evidence="7">
    <location>
        <begin position="322"/>
        <end position="345"/>
    </location>
</feature>
<keyword evidence="4 7" id="KW-0812">Transmembrane</keyword>
<evidence type="ECO:0000256" key="4">
    <source>
        <dbReference type="ARBA" id="ARBA00022692"/>
    </source>
</evidence>